<dbReference type="Proteomes" id="UP001378592">
    <property type="component" value="Unassembled WGS sequence"/>
</dbReference>
<feature type="compositionally biased region" description="Polar residues" evidence="1">
    <location>
        <begin position="65"/>
        <end position="80"/>
    </location>
</feature>
<organism evidence="3 4">
    <name type="scientific">Gryllus longicercus</name>
    <dbReference type="NCBI Taxonomy" id="2509291"/>
    <lineage>
        <taxon>Eukaryota</taxon>
        <taxon>Metazoa</taxon>
        <taxon>Ecdysozoa</taxon>
        <taxon>Arthropoda</taxon>
        <taxon>Hexapoda</taxon>
        <taxon>Insecta</taxon>
        <taxon>Pterygota</taxon>
        <taxon>Neoptera</taxon>
        <taxon>Polyneoptera</taxon>
        <taxon>Orthoptera</taxon>
        <taxon>Ensifera</taxon>
        <taxon>Gryllidea</taxon>
        <taxon>Grylloidea</taxon>
        <taxon>Gryllidae</taxon>
        <taxon>Gryllinae</taxon>
        <taxon>Gryllus</taxon>
    </lineage>
</organism>
<evidence type="ECO:0000313" key="2">
    <source>
        <dbReference type="EMBL" id="KAK7793741.1"/>
    </source>
</evidence>
<protein>
    <submittedName>
        <fullName evidence="3">Uncharacterized protein</fullName>
    </submittedName>
</protein>
<dbReference type="EMBL" id="JAZDUA010000286">
    <property type="protein sequence ID" value="KAK7862226.1"/>
    <property type="molecule type" value="Genomic_DNA"/>
</dbReference>
<sequence>MAATGSTRCDPPCGPEVACRNFGNGSSLCVCPHDASPPTPDGKCPQRRTESLAPRPILHIIPPSHGNSTLANATSTALVS</sequence>
<name>A0AAN9VG36_9ORTH</name>
<dbReference type="EMBL" id="JAZDUA010000364">
    <property type="protein sequence ID" value="KAK7793741.1"/>
    <property type="molecule type" value="Genomic_DNA"/>
</dbReference>
<evidence type="ECO:0000313" key="4">
    <source>
        <dbReference type="Proteomes" id="UP001378592"/>
    </source>
</evidence>
<dbReference type="AlphaFoldDB" id="A0AAN9VG36"/>
<accession>A0AAN9VG36</accession>
<proteinExistence type="predicted"/>
<reference evidence="3 4" key="1">
    <citation type="submission" date="2024-03" db="EMBL/GenBank/DDBJ databases">
        <title>The genome assembly and annotation of the cricket Gryllus longicercus Weissman &amp; Gray.</title>
        <authorList>
            <person name="Szrajer S."/>
            <person name="Gray D."/>
            <person name="Ylla G."/>
        </authorList>
    </citation>
    <scope>NUCLEOTIDE SEQUENCE [LARGE SCALE GENOMIC DNA]</scope>
    <source>
        <strain evidence="3">DAG 2021-001</strain>
        <tissue evidence="3">Whole body minus gut</tissue>
    </source>
</reference>
<evidence type="ECO:0000313" key="3">
    <source>
        <dbReference type="EMBL" id="KAK7862226.1"/>
    </source>
</evidence>
<keyword evidence="4" id="KW-1185">Reference proteome</keyword>
<feature type="region of interest" description="Disordered" evidence="1">
    <location>
        <begin position="60"/>
        <end position="80"/>
    </location>
</feature>
<gene>
    <name evidence="2" type="ORF">R5R35_007887</name>
    <name evidence="3" type="ORF">R5R35_011121</name>
</gene>
<evidence type="ECO:0000256" key="1">
    <source>
        <dbReference type="SAM" id="MobiDB-lite"/>
    </source>
</evidence>
<comment type="caution">
    <text evidence="3">The sequence shown here is derived from an EMBL/GenBank/DDBJ whole genome shotgun (WGS) entry which is preliminary data.</text>
</comment>